<feature type="domain" description="EF-hand" evidence="1">
    <location>
        <begin position="97"/>
        <end position="132"/>
    </location>
</feature>
<organism evidence="2 3">
    <name type="scientific">Saccharothrix tamanrassetensis</name>
    <dbReference type="NCBI Taxonomy" id="1051531"/>
    <lineage>
        <taxon>Bacteria</taxon>
        <taxon>Bacillati</taxon>
        <taxon>Actinomycetota</taxon>
        <taxon>Actinomycetes</taxon>
        <taxon>Pseudonocardiales</taxon>
        <taxon>Pseudonocardiaceae</taxon>
        <taxon>Saccharothrix</taxon>
    </lineage>
</organism>
<dbReference type="PROSITE" id="PS50222">
    <property type="entry name" value="EF_HAND_2"/>
    <property type="match status" value="2"/>
</dbReference>
<accession>A0A841CF59</accession>
<dbReference type="RefSeq" id="WP_184692010.1">
    <property type="nucleotide sequence ID" value="NZ_JACHJN010000005.1"/>
</dbReference>
<evidence type="ECO:0000313" key="2">
    <source>
        <dbReference type="EMBL" id="MBB5957182.1"/>
    </source>
</evidence>
<dbReference type="EMBL" id="JACHJN010000005">
    <property type="protein sequence ID" value="MBB5957182.1"/>
    <property type="molecule type" value="Genomic_DNA"/>
</dbReference>
<gene>
    <name evidence="2" type="ORF">FHS29_003775</name>
</gene>
<dbReference type="Gene3D" id="1.10.238.10">
    <property type="entry name" value="EF-hand"/>
    <property type="match status" value="1"/>
</dbReference>
<reference evidence="2 3" key="1">
    <citation type="submission" date="2020-08" db="EMBL/GenBank/DDBJ databases">
        <title>Genomic Encyclopedia of Type Strains, Phase III (KMG-III): the genomes of soil and plant-associated and newly described type strains.</title>
        <authorList>
            <person name="Whitman W."/>
        </authorList>
    </citation>
    <scope>NUCLEOTIDE SEQUENCE [LARGE SCALE GENOMIC DNA]</scope>
    <source>
        <strain evidence="2 3">CECT 8640</strain>
    </source>
</reference>
<dbReference type="SUPFAM" id="SSF47473">
    <property type="entry name" value="EF-hand"/>
    <property type="match status" value="1"/>
</dbReference>
<evidence type="ECO:0000313" key="3">
    <source>
        <dbReference type="Proteomes" id="UP000547510"/>
    </source>
</evidence>
<dbReference type="Pfam" id="PF13202">
    <property type="entry name" value="EF-hand_5"/>
    <property type="match status" value="1"/>
</dbReference>
<comment type="caution">
    <text evidence="2">The sequence shown here is derived from an EMBL/GenBank/DDBJ whole genome shotgun (WGS) entry which is preliminary data.</text>
</comment>
<name>A0A841CF59_9PSEU</name>
<feature type="domain" description="EF-hand" evidence="1">
    <location>
        <begin position="5"/>
        <end position="40"/>
    </location>
</feature>
<dbReference type="GO" id="GO:0005509">
    <property type="term" value="F:calcium ion binding"/>
    <property type="evidence" value="ECO:0007669"/>
    <property type="project" value="InterPro"/>
</dbReference>
<dbReference type="PROSITE" id="PS00018">
    <property type="entry name" value="EF_HAND_1"/>
    <property type="match status" value="1"/>
</dbReference>
<sequence>MSDRVRLDNIDRVFAILNVDGDGGISKDDFTSMAGGVVREFGLDADSPQARRLVGGYQDIWDYLRGADVDADGVVGAAEFREAHTSGWVTTEVLVERWESASRRCFEAADDDGDGYIDLEGLAAIYRGGGVTDRKVAEAAFGAMDVDGRLDWAELSAHVQGLFTATDESAKGARMVSGD</sequence>
<protein>
    <submittedName>
        <fullName evidence="2">Ca2+-binding EF-hand superfamily protein</fullName>
    </submittedName>
</protein>
<dbReference type="Proteomes" id="UP000547510">
    <property type="component" value="Unassembled WGS sequence"/>
</dbReference>
<dbReference type="AlphaFoldDB" id="A0A841CF59"/>
<keyword evidence="3" id="KW-1185">Reference proteome</keyword>
<dbReference type="InterPro" id="IPR011992">
    <property type="entry name" value="EF-hand-dom_pair"/>
</dbReference>
<proteinExistence type="predicted"/>
<dbReference type="InterPro" id="IPR002048">
    <property type="entry name" value="EF_hand_dom"/>
</dbReference>
<evidence type="ECO:0000259" key="1">
    <source>
        <dbReference type="PROSITE" id="PS50222"/>
    </source>
</evidence>
<dbReference type="InterPro" id="IPR018247">
    <property type="entry name" value="EF_Hand_1_Ca_BS"/>
</dbReference>